<dbReference type="SUPFAM" id="SSF52540">
    <property type="entry name" value="P-loop containing nucleoside triphosphate hydrolases"/>
    <property type="match status" value="1"/>
</dbReference>
<organism evidence="5 6">
    <name type="scientific">Gossypium mustelinum</name>
    <name type="common">Cotton</name>
    <name type="synonym">Gossypium caicoense</name>
    <dbReference type="NCBI Taxonomy" id="34275"/>
    <lineage>
        <taxon>Eukaryota</taxon>
        <taxon>Viridiplantae</taxon>
        <taxon>Streptophyta</taxon>
        <taxon>Embryophyta</taxon>
        <taxon>Tracheophyta</taxon>
        <taxon>Spermatophyta</taxon>
        <taxon>Magnoliopsida</taxon>
        <taxon>eudicotyledons</taxon>
        <taxon>Gunneridae</taxon>
        <taxon>Pentapetalae</taxon>
        <taxon>rosids</taxon>
        <taxon>malvids</taxon>
        <taxon>Malvales</taxon>
        <taxon>Malvaceae</taxon>
        <taxon>Malvoideae</taxon>
        <taxon>Gossypium</taxon>
    </lineage>
</organism>
<dbReference type="Pfam" id="PF23282">
    <property type="entry name" value="WHD_ROQ1"/>
    <property type="match status" value="1"/>
</dbReference>
<reference evidence="5 6" key="1">
    <citation type="submission" date="2019-07" db="EMBL/GenBank/DDBJ databases">
        <title>WGS assembly of Gossypium mustelinum.</title>
        <authorList>
            <person name="Chen Z.J."/>
            <person name="Sreedasyam A."/>
            <person name="Ando A."/>
            <person name="Song Q."/>
            <person name="De L."/>
            <person name="Hulse-Kemp A."/>
            <person name="Ding M."/>
            <person name="Ye W."/>
            <person name="Kirkbride R."/>
            <person name="Jenkins J."/>
            <person name="Plott C."/>
            <person name="Lovell J."/>
            <person name="Lin Y.-M."/>
            <person name="Vaughn R."/>
            <person name="Liu B."/>
            <person name="Li W."/>
            <person name="Simpson S."/>
            <person name="Scheffler B."/>
            <person name="Saski C."/>
            <person name="Grover C."/>
            <person name="Hu G."/>
            <person name="Conover J."/>
            <person name="Carlson J."/>
            <person name="Shu S."/>
            <person name="Boston L."/>
            <person name="Williams M."/>
            <person name="Peterson D."/>
            <person name="Mcgee K."/>
            <person name="Jones D."/>
            <person name="Wendel J."/>
            <person name="Stelly D."/>
            <person name="Grimwood J."/>
            <person name="Schmutz J."/>
        </authorList>
    </citation>
    <scope>NUCLEOTIDE SEQUENCE [LARGE SCALE GENOMIC DNA]</scope>
    <source>
        <strain evidence="5">1408120.09</strain>
    </source>
</reference>
<dbReference type="GO" id="GO:0006952">
    <property type="term" value="P:defense response"/>
    <property type="evidence" value="ECO:0007669"/>
    <property type="project" value="UniProtKB-KW"/>
</dbReference>
<keyword evidence="1" id="KW-0433">Leucine-rich repeat</keyword>
<dbReference type="InterPro" id="IPR002182">
    <property type="entry name" value="NB-ARC"/>
</dbReference>
<dbReference type="InterPro" id="IPR035897">
    <property type="entry name" value="Toll_tir_struct_dom_sf"/>
</dbReference>
<dbReference type="EMBL" id="CM017645">
    <property type="protein sequence ID" value="TYJ16496.1"/>
    <property type="molecule type" value="Genomic_DNA"/>
</dbReference>
<dbReference type="Pfam" id="PF01582">
    <property type="entry name" value="TIR"/>
    <property type="match status" value="1"/>
</dbReference>
<evidence type="ECO:0000256" key="1">
    <source>
        <dbReference type="ARBA" id="ARBA00022614"/>
    </source>
</evidence>
<sequence length="1039" mass="119651">MDRNHSEGHIVLPIFYHVDPSNVRNLVGSFKTSFEDHESKRPTDEVKRWKDAFAKVGKLKGIHIQDNKSETEYIQDIVDDVTRKLMNSAPRITSEKLVGIDDQKKMLLGLIEQADIRVIGFWGMGGIGKTTLANAVYEEVSPKFECRLFLKDVSEKIKKQGDESLRNELLSKLLDEKEICIDTPFISYPYQDRLNNKKVLLVLDDVRDPDQIDFMGVKYFGTGSKILVTSRDRQVLRNGRANHIHEVKKLNKKDSLQLFSTFAFKLLNPVVDFQDLSCKFVVYAQGSPLALKVLGSNLYTKSKKEWESEVDKLKQYVEPKISQILKSSLDGLGELEKNIFLDVACFFKGEKMDIVEKILSNYYMGARCGIRNLADKCLLDSIDGYHISMHDMLEEIGKDIVRQKCKENPGKCSRLWFPEDVDQVLRYNQGTISIEGIKLNMSQIEELQLCPYVFENMFNLRYIYFYKPEIGKEDWNPKLLANQVDSVSLPNKLRYLCWDYFPFKSLSSFNPKNLIVLKIQYGNMEELWNEDDNMDLINLKEINISNCNKLRKIPNLSGAINLELLHCSNCERLFQLWDEDNHRDFVNLREINISNCTNLRKIPNLSRAINLEILNCFNCKSLVQLGNEDDHLDLVNLRKIDISYCENLRKIPSLLGAINLNFLNCSRCESLVELPCLNHLTSLRQDKLRLFGCYSLKKLPQVPSHFHHLNLSSTKIREVPDSIEHLHKLQRLSLSKSKVKRVSINISKLEFLHQLDLSDCPMIKFPEIPRSLTELNLSGTQIEEVSLPFDSLCNLRNLNMRGSRVKNVSIKLESLHQLDLSDCPMIKFPEIPRSLTELNLSGTQIEEVFLPFDSLCNLRNLNMRGSRVKNVSIKLESLRKLNLNDCPMIKFPEIPRSLIELNLSGTQIEEVSLPLDSLCNLRDLDMSGSAVKNVSIKLESLRYLDLSGCPMVEFPEIPRIIWDSNPRSILFFPNFGSRKHEHGSSFLPVSNMSEMDTRRTRPDTYATCWNKSKKRSDTVKTQVSKNKRMIDLLNRVGSV</sequence>
<dbReference type="InterPro" id="IPR044974">
    <property type="entry name" value="Disease_R_plants"/>
</dbReference>
<dbReference type="Gene3D" id="3.40.50.300">
    <property type="entry name" value="P-loop containing nucleotide triphosphate hydrolases"/>
    <property type="match status" value="1"/>
</dbReference>
<dbReference type="Gene3D" id="3.80.10.10">
    <property type="entry name" value="Ribonuclease Inhibitor"/>
    <property type="match status" value="4"/>
</dbReference>
<keyword evidence="6" id="KW-1185">Reference proteome</keyword>
<feature type="domain" description="TIR" evidence="4">
    <location>
        <begin position="1"/>
        <end position="85"/>
    </location>
</feature>
<dbReference type="InterPro" id="IPR032675">
    <property type="entry name" value="LRR_dom_sf"/>
</dbReference>
<name>A0A5D2XRE6_GOSMU</name>
<dbReference type="Pfam" id="PF00931">
    <property type="entry name" value="NB-ARC"/>
    <property type="match status" value="1"/>
</dbReference>
<evidence type="ECO:0000259" key="4">
    <source>
        <dbReference type="PROSITE" id="PS50104"/>
    </source>
</evidence>
<dbReference type="SUPFAM" id="SSF52058">
    <property type="entry name" value="L domain-like"/>
    <property type="match status" value="2"/>
</dbReference>
<protein>
    <recommendedName>
        <fullName evidence="4">TIR domain-containing protein</fullName>
    </recommendedName>
</protein>
<proteinExistence type="predicted"/>
<dbReference type="PRINTS" id="PR00364">
    <property type="entry name" value="DISEASERSIST"/>
</dbReference>
<dbReference type="SUPFAM" id="SSF46785">
    <property type="entry name" value="Winged helix' DNA-binding domain"/>
    <property type="match status" value="1"/>
</dbReference>
<dbReference type="PANTHER" id="PTHR11017">
    <property type="entry name" value="LEUCINE-RICH REPEAT-CONTAINING PROTEIN"/>
    <property type="match status" value="1"/>
</dbReference>
<evidence type="ECO:0000313" key="6">
    <source>
        <dbReference type="Proteomes" id="UP000323597"/>
    </source>
</evidence>
<dbReference type="PANTHER" id="PTHR11017:SF479">
    <property type="entry name" value="DISEASE RESISTANCE PROTEIN (TIR-NBS-LRR CLASS) FAMILY"/>
    <property type="match status" value="1"/>
</dbReference>
<gene>
    <name evidence="5" type="ORF">E1A91_A10G257700v1</name>
</gene>
<dbReference type="Proteomes" id="UP000323597">
    <property type="component" value="Chromosome A10"/>
</dbReference>
<evidence type="ECO:0000256" key="2">
    <source>
        <dbReference type="ARBA" id="ARBA00022737"/>
    </source>
</evidence>
<keyword evidence="3" id="KW-0611">Plant defense</keyword>
<evidence type="ECO:0000313" key="5">
    <source>
        <dbReference type="EMBL" id="TYJ16496.1"/>
    </source>
</evidence>
<dbReference type="GO" id="GO:0043531">
    <property type="term" value="F:ADP binding"/>
    <property type="evidence" value="ECO:0007669"/>
    <property type="project" value="InterPro"/>
</dbReference>
<keyword evidence="2" id="KW-0677">Repeat</keyword>
<accession>A0A5D2XRE6</accession>
<dbReference type="InterPro" id="IPR058192">
    <property type="entry name" value="WHD_ROQ1-like"/>
</dbReference>
<dbReference type="InterPro" id="IPR027417">
    <property type="entry name" value="P-loop_NTPase"/>
</dbReference>
<dbReference type="InterPro" id="IPR000157">
    <property type="entry name" value="TIR_dom"/>
</dbReference>
<dbReference type="GO" id="GO:0007165">
    <property type="term" value="P:signal transduction"/>
    <property type="evidence" value="ECO:0007669"/>
    <property type="project" value="InterPro"/>
</dbReference>
<dbReference type="Gene3D" id="1.10.8.430">
    <property type="entry name" value="Helical domain of apoptotic protease-activating factors"/>
    <property type="match status" value="1"/>
</dbReference>
<dbReference type="SUPFAM" id="SSF52200">
    <property type="entry name" value="Toll/Interleukin receptor TIR domain"/>
    <property type="match status" value="1"/>
</dbReference>
<evidence type="ECO:0000256" key="3">
    <source>
        <dbReference type="ARBA" id="ARBA00022821"/>
    </source>
</evidence>
<dbReference type="AlphaFoldDB" id="A0A5D2XRE6"/>
<dbReference type="Gene3D" id="3.40.50.10140">
    <property type="entry name" value="Toll/interleukin-1 receptor homology (TIR) domain"/>
    <property type="match status" value="1"/>
</dbReference>
<dbReference type="InterPro" id="IPR036390">
    <property type="entry name" value="WH_DNA-bd_sf"/>
</dbReference>
<dbReference type="InterPro" id="IPR042197">
    <property type="entry name" value="Apaf_helical"/>
</dbReference>
<dbReference type="PROSITE" id="PS50104">
    <property type="entry name" value="TIR"/>
    <property type="match status" value="1"/>
</dbReference>